<keyword evidence="3" id="KW-1185">Reference proteome</keyword>
<protein>
    <submittedName>
        <fullName evidence="4">Mannose-specific lectin 3</fullName>
    </submittedName>
</protein>
<evidence type="ECO:0000259" key="2">
    <source>
        <dbReference type="PROSITE" id="PS50927"/>
    </source>
</evidence>
<evidence type="ECO:0000256" key="1">
    <source>
        <dbReference type="SAM" id="SignalP"/>
    </source>
</evidence>
<dbReference type="KEGG" id="egu:105044534"/>
<dbReference type="SMART" id="SM00108">
    <property type="entry name" value="B_lectin"/>
    <property type="match status" value="2"/>
</dbReference>
<dbReference type="GeneID" id="105044534"/>
<feature type="domain" description="Bulb-type lectin" evidence="2">
    <location>
        <begin position="26"/>
        <end position="134"/>
    </location>
</feature>
<dbReference type="GO" id="GO:0051707">
    <property type="term" value="P:response to other organism"/>
    <property type="evidence" value="ECO:0007669"/>
    <property type="project" value="UniProtKB-ARBA"/>
</dbReference>
<evidence type="ECO:0000313" key="4">
    <source>
        <dbReference type="RefSeq" id="XP_010920770.1"/>
    </source>
</evidence>
<sequence>MAIPIPLALLALSAIFGLLPPHTTADHVLYTGEVLMAGQNLTNGQYRLAMQSNCDLVLYEGETSTWRANTAGKGNDCYLGLKHNGELVVRRNVHYTLWSSSNKSKKGKYALVLDHHGKLGIYGQRRWASNNQKETGILDRSVVSTEYVLYSSERLAPPKKLKYNNYELGFKKCNLVISDSRTGKLLWQTSTEANTCYAQLEADGELTVKHHNNRLWSSNKKSEDGAYIAVLRFDGRLNVFGPLIWSLDRTDDSPLPEASFPPTGDFTASDE</sequence>
<dbReference type="Gene3D" id="2.90.10.10">
    <property type="entry name" value="Bulb-type lectin domain"/>
    <property type="match status" value="2"/>
</dbReference>
<dbReference type="OrthoDB" id="1884773at2759"/>
<dbReference type="RefSeq" id="XP_010920770.1">
    <property type="nucleotide sequence ID" value="XM_010922468.3"/>
</dbReference>
<dbReference type="SUPFAM" id="SSF51110">
    <property type="entry name" value="alpha-D-mannose-specific plant lectins"/>
    <property type="match status" value="2"/>
</dbReference>
<accession>A0A6I9R5G5</accession>
<gene>
    <name evidence="4" type="primary">LOC105044534</name>
</gene>
<feature type="chain" id="PRO_5026769169" evidence="1">
    <location>
        <begin position="26"/>
        <end position="271"/>
    </location>
</feature>
<dbReference type="Proteomes" id="UP000504607">
    <property type="component" value="Chromosome 5"/>
</dbReference>
<dbReference type="InterPro" id="IPR001480">
    <property type="entry name" value="Bulb-type_lectin_dom"/>
</dbReference>
<proteinExistence type="predicted"/>
<dbReference type="InterPro" id="IPR036426">
    <property type="entry name" value="Bulb-type_lectin_dom_sf"/>
</dbReference>
<feature type="domain" description="Bulb-type lectin" evidence="2">
    <location>
        <begin position="140"/>
        <end position="252"/>
    </location>
</feature>
<reference evidence="4" key="1">
    <citation type="submission" date="2025-08" db="UniProtKB">
        <authorList>
            <consortium name="RefSeq"/>
        </authorList>
    </citation>
    <scope>IDENTIFICATION</scope>
</reference>
<dbReference type="InParanoid" id="A0A6I9R5G5"/>
<evidence type="ECO:0000313" key="3">
    <source>
        <dbReference type="Proteomes" id="UP000504607"/>
    </source>
</evidence>
<name>A0A6I9R5G5_ELAGV</name>
<feature type="signal peptide" evidence="1">
    <location>
        <begin position="1"/>
        <end position="25"/>
    </location>
</feature>
<dbReference type="PROSITE" id="PS50927">
    <property type="entry name" value="BULB_LECTIN"/>
    <property type="match status" value="2"/>
</dbReference>
<dbReference type="AlphaFoldDB" id="A0A6I9R5G5"/>
<organism evidence="3 4">
    <name type="scientific">Elaeis guineensis var. tenera</name>
    <name type="common">Oil palm</name>
    <dbReference type="NCBI Taxonomy" id="51953"/>
    <lineage>
        <taxon>Eukaryota</taxon>
        <taxon>Viridiplantae</taxon>
        <taxon>Streptophyta</taxon>
        <taxon>Embryophyta</taxon>
        <taxon>Tracheophyta</taxon>
        <taxon>Spermatophyta</taxon>
        <taxon>Magnoliopsida</taxon>
        <taxon>Liliopsida</taxon>
        <taxon>Arecaceae</taxon>
        <taxon>Arecoideae</taxon>
        <taxon>Cocoseae</taxon>
        <taxon>Elaeidinae</taxon>
        <taxon>Elaeis</taxon>
    </lineage>
</organism>
<keyword evidence="1" id="KW-0732">Signal</keyword>